<dbReference type="EMBL" id="KE123833">
    <property type="protein sequence ID" value="EWC88144.1"/>
    <property type="molecule type" value="Genomic_DNA"/>
</dbReference>
<accession>W7K470</accession>
<evidence type="ECO:0000256" key="1">
    <source>
        <dbReference type="ARBA" id="ARBA00007114"/>
    </source>
</evidence>
<evidence type="ECO:0000313" key="4">
    <source>
        <dbReference type="Proteomes" id="UP000030673"/>
    </source>
</evidence>
<dbReference type="Pfam" id="PF05291">
    <property type="entry name" value="Bystin"/>
    <property type="match status" value="1"/>
</dbReference>
<dbReference type="GO" id="GO:0030515">
    <property type="term" value="F:snoRNA binding"/>
    <property type="evidence" value="ECO:0007669"/>
    <property type="project" value="TreeGrafter"/>
</dbReference>
<protein>
    <submittedName>
        <fullName evidence="3">Uncharacterized protein</fullName>
    </submittedName>
</protein>
<dbReference type="GO" id="GO:0006364">
    <property type="term" value="P:rRNA processing"/>
    <property type="evidence" value="ECO:0007669"/>
    <property type="project" value="TreeGrafter"/>
</dbReference>
<feature type="transmembrane region" description="Helical" evidence="2">
    <location>
        <begin position="192"/>
        <end position="219"/>
    </location>
</feature>
<evidence type="ECO:0000313" key="3">
    <source>
        <dbReference type="EMBL" id="EWC88144.1"/>
    </source>
</evidence>
<dbReference type="AlphaFoldDB" id="W7K470"/>
<evidence type="ECO:0000256" key="2">
    <source>
        <dbReference type="SAM" id="Phobius"/>
    </source>
</evidence>
<dbReference type="PANTHER" id="PTHR12821">
    <property type="entry name" value="BYSTIN"/>
    <property type="match status" value="1"/>
</dbReference>
<sequence length="404" mass="48463">MSKHKVRKKHKHLRTFEEDLKNEVIVKNKIIKTKKNKDKHRKEKFRIKNNEMHIHKKKKKNDVHKILNLANEQNEEDLDYDINNINDDNNEEADKFLHFDDIIEENITNDNDIFFNENKNLPYNTNTEEDVDSKDIFEELNIKIMNDSKHVSYNKMENTTQEPNPSTEKAIITEGHYIDIYIYNIYIKYITYFFYFIFIFFSFGYNNISIIIIYIYYIFIQHLINFNKKLDAFLYKALIKALYKSKSWFKGILFPILHRECTKKQMIIIGSVIQKMSISINCVVLALDEIFSFSWNSIISYILILLFNKKYAFTKQCIDNCVNYFLRFENYQDVLSINWHKSLLTLVHNYRGLMCDTQVEALTHLVKKKNHHQISSEIMKHLYSPTSLMNKIKDIKVNSEEYVV</sequence>
<name>W7K470_PLAFO</name>
<comment type="similarity">
    <text evidence="1">Belongs to the bystin family.</text>
</comment>
<gene>
    <name evidence="3" type="ORF">PFNF54_03063</name>
</gene>
<dbReference type="InterPro" id="IPR007955">
    <property type="entry name" value="Bystin"/>
</dbReference>
<dbReference type="OMA" id="RRECTKK"/>
<keyword evidence="2" id="KW-1133">Transmembrane helix</keyword>
<dbReference type="GO" id="GO:0005730">
    <property type="term" value="C:nucleolus"/>
    <property type="evidence" value="ECO:0007669"/>
    <property type="project" value="TreeGrafter"/>
</dbReference>
<dbReference type="Proteomes" id="UP000030673">
    <property type="component" value="Unassembled WGS sequence"/>
</dbReference>
<reference evidence="3 4" key="1">
    <citation type="submission" date="2013-02" db="EMBL/GenBank/DDBJ databases">
        <title>The Genome Sequence of Plasmodium falciparum NF54.</title>
        <authorList>
            <consortium name="The Broad Institute Genome Sequencing Platform"/>
            <consortium name="The Broad Institute Genome Sequencing Center for Infectious Disease"/>
            <person name="Neafsey D."/>
            <person name="Cheeseman I."/>
            <person name="Volkman S."/>
            <person name="Adams J."/>
            <person name="Walker B."/>
            <person name="Young S.K."/>
            <person name="Zeng Q."/>
            <person name="Gargeya S."/>
            <person name="Fitzgerald M."/>
            <person name="Haas B."/>
            <person name="Abouelleil A."/>
            <person name="Alvarado L."/>
            <person name="Arachchi H.M."/>
            <person name="Berlin A.M."/>
            <person name="Chapman S.B."/>
            <person name="Dewar J."/>
            <person name="Goldberg J."/>
            <person name="Griggs A."/>
            <person name="Gujja S."/>
            <person name="Hansen M."/>
            <person name="Howarth C."/>
            <person name="Imamovic A."/>
            <person name="Larimer J."/>
            <person name="McCowan C."/>
            <person name="Murphy C."/>
            <person name="Neiman D."/>
            <person name="Pearson M."/>
            <person name="Priest M."/>
            <person name="Roberts A."/>
            <person name="Saif S."/>
            <person name="Shea T."/>
            <person name="Sisk P."/>
            <person name="Sykes S."/>
            <person name="Wortman J."/>
            <person name="Nusbaum C."/>
            <person name="Birren B."/>
        </authorList>
    </citation>
    <scope>NUCLEOTIDE SEQUENCE [LARGE SCALE GENOMIC DNA]</scope>
    <source>
        <strain evidence="3 4">NF54</strain>
    </source>
</reference>
<dbReference type="GO" id="GO:0005737">
    <property type="term" value="C:cytoplasm"/>
    <property type="evidence" value="ECO:0007669"/>
    <property type="project" value="TreeGrafter"/>
</dbReference>
<feature type="transmembrane region" description="Helical" evidence="2">
    <location>
        <begin position="290"/>
        <end position="307"/>
    </location>
</feature>
<dbReference type="GO" id="GO:0030688">
    <property type="term" value="C:preribosome, small subunit precursor"/>
    <property type="evidence" value="ECO:0007669"/>
    <property type="project" value="TreeGrafter"/>
</dbReference>
<keyword evidence="4" id="KW-1185">Reference proteome</keyword>
<keyword evidence="2" id="KW-0812">Transmembrane</keyword>
<dbReference type="PANTHER" id="PTHR12821:SF0">
    <property type="entry name" value="BYSTIN"/>
    <property type="match status" value="1"/>
</dbReference>
<keyword evidence="2" id="KW-0472">Membrane</keyword>
<dbReference type="Gene3D" id="1.25.40.480">
    <property type="match status" value="1"/>
</dbReference>
<organism evidence="3 4">
    <name type="scientific">Plasmodium falciparum (isolate NF54)</name>
    <dbReference type="NCBI Taxonomy" id="5843"/>
    <lineage>
        <taxon>Eukaryota</taxon>
        <taxon>Sar</taxon>
        <taxon>Alveolata</taxon>
        <taxon>Apicomplexa</taxon>
        <taxon>Aconoidasida</taxon>
        <taxon>Haemosporida</taxon>
        <taxon>Plasmodiidae</taxon>
        <taxon>Plasmodium</taxon>
        <taxon>Plasmodium (Laverania)</taxon>
    </lineage>
</organism>
<proteinExistence type="inferred from homology"/>